<feature type="domain" description="CARDB" evidence="2">
    <location>
        <begin position="572"/>
        <end position="689"/>
    </location>
</feature>
<feature type="domain" description="CARDB" evidence="2">
    <location>
        <begin position="178"/>
        <end position="300"/>
    </location>
</feature>
<name>A0A3A8PMG8_9BACT</name>
<dbReference type="InterPro" id="IPR011635">
    <property type="entry name" value="CARDB"/>
</dbReference>
<keyword evidence="4" id="KW-1185">Reference proteome</keyword>
<evidence type="ECO:0000256" key="1">
    <source>
        <dbReference type="SAM" id="MobiDB-lite"/>
    </source>
</evidence>
<dbReference type="PROSITE" id="PS51257">
    <property type="entry name" value="PROKAR_LIPOPROTEIN"/>
    <property type="match status" value="1"/>
</dbReference>
<organism evidence="3 4">
    <name type="scientific">Corallococcus aberystwythensis</name>
    <dbReference type="NCBI Taxonomy" id="2316722"/>
    <lineage>
        <taxon>Bacteria</taxon>
        <taxon>Pseudomonadati</taxon>
        <taxon>Myxococcota</taxon>
        <taxon>Myxococcia</taxon>
        <taxon>Myxococcales</taxon>
        <taxon>Cystobacterineae</taxon>
        <taxon>Myxococcaceae</taxon>
        <taxon>Corallococcus</taxon>
    </lineage>
</organism>
<dbReference type="Gene3D" id="2.60.40.10">
    <property type="entry name" value="Immunoglobulins"/>
    <property type="match status" value="6"/>
</dbReference>
<feature type="non-terminal residue" evidence="3">
    <location>
        <position position="787"/>
    </location>
</feature>
<feature type="domain" description="CARDB" evidence="2">
    <location>
        <begin position="440"/>
        <end position="561"/>
    </location>
</feature>
<dbReference type="Proteomes" id="UP000267003">
    <property type="component" value="Unassembled WGS sequence"/>
</dbReference>
<dbReference type="AlphaFoldDB" id="A0A3A8PMG8"/>
<accession>A0A3A8PMG8</accession>
<reference evidence="4" key="1">
    <citation type="submission" date="2018-09" db="EMBL/GenBank/DDBJ databases">
        <authorList>
            <person name="Livingstone P.G."/>
            <person name="Whitworth D.E."/>
        </authorList>
    </citation>
    <scope>NUCLEOTIDE SEQUENCE [LARGE SCALE GENOMIC DNA]</scope>
    <source>
        <strain evidence="4">AB050A</strain>
    </source>
</reference>
<evidence type="ECO:0000313" key="3">
    <source>
        <dbReference type="EMBL" id="RKH55861.1"/>
    </source>
</evidence>
<evidence type="ECO:0000313" key="4">
    <source>
        <dbReference type="Proteomes" id="UP000267003"/>
    </source>
</evidence>
<dbReference type="InterPro" id="IPR013783">
    <property type="entry name" value="Ig-like_fold"/>
</dbReference>
<dbReference type="RefSeq" id="WP_279637916.1">
    <property type="nucleotide sequence ID" value="NZ_RAWK01000310.1"/>
</dbReference>
<protein>
    <recommendedName>
        <fullName evidence="2">CARDB domain-containing protein</fullName>
    </recommendedName>
</protein>
<gene>
    <name evidence="3" type="ORF">D7W81_35365</name>
</gene>
<dbReference type="Pfam" id="PF07705">
    <property type="entry name" value="CARDB"/>
    <property type="match status" value="5"/>
</dbReference>
<comment type="caution">
    <text evidence="3">The sequence shown here is derived from an EMBL/GenBank/DDBJ whole genome shotgun (WGS) entry which is preliminary data.</text>
</comment>
<feature type="region of interest" description="Disordered" evidence="1">
    <location>
        <begin position="92"/>
        <end position="113"/>
    </location>
</feature>
<proteinExistence type="predicted"/>
<feature type="domain" description="CARDB" evidence="2">
    <location>
        <begin position="311"/>
        <end position="430"/>
    </location>
</feature>
<feature type="domain" description="CARDB" evidence="2">
    <location>
        <begin position="47"/>
        <end position="168"/>
    </location>
</feature>
<evidence type="ECO:0000259" key="2">
    <source>
        <dbReference type="Pfam" id="PF07705"/>
    </source>
</evidence>
<dbReference type="EMBL" id="RAWK01000310">
    <property type="protein sequence ID" value="RKH55861.1"/>
    <property type="molecule type" value="Genomic_DNA"/>
</dbReference>
<sequence length="787" mass="80271">MSRRTPPWRHSYVFITGALALTGCSDGSVPEEAPALLQQAGALVPGPDLRITELTAPDNAKPGQPATVTAKVCNTGDQAVYSSTTLQVYLSTTPTQQVPSGSQPPPTTQLTQGQTDVGTVYAGQCVTRSLNISVSPPSGFTGNGAYYLGASVDTQKAVQESDETNNGFVRGLMGVGSRPDLVVTKVDAPANLAPGSTFSASATVCNLGTEPSSSGAVHLYLSTVNGLTLPPSGPPPSTQSSPLGSVPVGGLTAGQCRTVPVIGAVQLPPSPVPPGAPMYLGAIVDMTRSVTELREDNNTFLQGPVGVGNGPDLVIRSVTGPASVRQGDPLQATTTVCNTGFQSSGPVDVKVVLSTVPSLAAPSSQPRPLTEAPVGSVNVPSLAAGQCTTRTVQGTAYRPPANPGEQALYLGAIVDMSRSVAELREDNNTRADTRVGVGNAPDLTVVALDMPANMNAYVPVTVSAKVCNVGTARSTETPLEVYVTNEPSLTVAPSGPPPMSAMFLGGVPVPALEARECVTRLVTGTAVVPPGTVMPNPTLYVGAVVDTPAWIPELREDNNVSALSRIVLGSGPDLVVRTLTAPASLRPGTSLWTDVKVCNEGTLPASYSTVGLFLSTTPTVVPPQSPPPSTQMQVGTVLVAPLEPGECVLYPKTVSIPPPPGAMAAQPLYLVALADVNQQQTELREDNNPRAAGPFSLGNGPDLVVTDVTGPSSALPYGPVALNVTVCNVGTDPAGPSQVMGVIALEETLSTQSPPPAPSESVVGVMSLPPLSANQCVTAPVSGPTPP</sequence>
<feature type="compositionally biased region" description="Low complexity" evidence="1">
    <location>
        <begin position="92"/>
        <end position="101"/>
    </location>
</feature>